<dbReference type="InterPro" id="IPR010385">
    <property type="entry name" value="DUF982"/>
</dbReference>
<gene>
    <name evidence="1" type="ORF">ACFPP9_01415</name>
</gene>
<proteinExistence type="predicted"/>
<accession>A0ABW0PP23</accession>
<sequence length="82" mass="8899">MTKNYFEPVFVWVGPGTRQGISDVARASELLMTNWPKDSMATPAHIAAKTICLASWEEQSSAEGARAAFLQAAREAGILTDE</sequence>
<evidence type="ECO:0000313" key="2">
    <source>
        <dbReference type="Proteomes" id="UP001596150"/>
    </source>
</evidence>
<comment type="caution">
    <text evidence="1">The sequence shown here is derived from an EMBL/GenBank/DDBJ whole genome shotgun (WGS) entry which is preliminary data.</text>
</comment>
<dbReference type="Gene3D" id="6.10.250.730">
    <property type="match status" value="1"/>
</dbReference>
<dbReference type="EMBL" id="JBHSML010000001">
    <property type="protein sequence ID" value="MFC5514411.1"/>
    <property type="molecule type" value="Genomic_DNA"/>
</dbReference>
<organism evidence="1 2">
    <name type="scientific">Kaistia terrae</name>
    <dbReference type="NCBI Taxonomy" id="537017"/>
    <lineage>
        <taxon>Bacteria</taxon>
        <taxon>Pseudomonadati</taxon>
        <taxon>Pseudomonadota</taxon>
        <taxon>Alphaproteobacteria</taxon>
        <taxon>Hyphomicrobiales</taxon>
        <taxon>Kaistiaceae</taxon>
        <taxon>Kaistia</taxon>
    </lineage>
</organism>
<protein>
    <submittedName>
        <fullName evidence="1">DUF982 domain-containing protein</fullName>
    </submittedName>
</protein>
<dbReference type="Proteomes" id="UP001596150">
    <property type="component" value="Unassembled WGS sequence"/>
</dbReference>
<keyword evidence="2" id="KW-1185">Reference proteome</keyword>
<name>A0ABW0PP23_9HYPH</name>
<dbReference type="Pfam" id="PF06169">
    <property type="entry name" value="DUF982"/>
    <property type="match status" value="1"/>
</dbReference>
<dbReference type="RefSeq" id="WP_380223009.1">
    <property type="nucleotide sequence ID" value="NZ_JAPKNH010000006.1"/>
</dbReference>
<evidence type="ECO:0000313" key="1">
    <source>
        <dbReference type="EMBL" id="MFC5514411.1"/>
    </source>
</evidence>
<reference evidence="2" key="1">
    <citation type="journal article" date="2019" name="Int. J. Syst. Evol. Microbiol.">
        <title>The Global Catalogue of Microorganisms (GCM) 10K type strain sequencing project: providing services to taxonomists for standard genome sequencing and annotation.</title>
        <authorList>
            <consortium name="The Broad Institute Genomics Platform"/>
            <consortium name="The Broad Institute Genome Sequencing Center for Infectious Disease"/>
            <person name="Wu L."/>
            <person name="Ma J."/>
        </authorList>
    </citation>
    <scope>NUCLEOTIDE SEQUENCE [LARGE SCALE GENOMIC DNA]</scope>
    <source>
        <strain evidence="2">KACC 12633</strain>
    </source>
</reference>